<feature type="compositionally biased region" description="Pro residues" evidence="1">
    <location>
        <begin position="14"/>
        <end position="25"/>
    </location>
</feature>
<evidence type="ECO:0000313" key="3">
    <source>
        <dbReference type="Proteomes" id="UP000006038"/>
    </source>
</evidence>
<dbReference type="EnsemblPlants" id="OB02G25120.1">
    <property type="protein sequence ID" value="OB02G25120.1"/>
    <property type="gene ID" value="OB02G25120"/>
</dbReference>
<dbReference type="HOGENOM" id="CLU_1477326_0_0_1"/>
<name>J3LCZ5_ORYBR</name>
<keyword evidence="3" id="KW-1185">Reference proteome</keyword>
<dbReference type="Proteomes" id="UP000006038">
    <property type="component" value="Unassembled WGS sequence"/>
</dbReference>
<dbReference type="Gramene" id="OB02G25120.1">
    <property type="protein sequence ID" value="OB02G25120.1"/>
    <property type="gene ID" value="OB02G25120"/>
</dbReference>
<feature type="region of interest" description="Disordered" evidence="1">
    <location>
        <begin position="145"/>
        <end position="183"/>
    </location>
</feature>
<dbReference type="STRING" id="4533.J3LCZ5"/>
<accession>J3LCZ5</accession>
<organism evidence="2">
    <name type="scientific">Oryza brachyantha</name>
    <name type="common">malo sina</name>
    <dbReference type="NCBI Taxonomy" id="4533"/>
    <lineage>
        <taxon>Eukaryota</taxon>
        <taxon>Viridiplantae</taxon>
        <taxon>Streptophyta</taxon>
        <taxon>Embryophyta</taxon>
        <taxon>Tracheophyta</taxon>
        <taxon>Spermatophyta</taxon>
        <taxon>Magnoliopsida</taxon>
        <taxon>Liliopsida</taxon>
        <taxon>Poales</taxon>
        <taxon>Poaceae</taxon>
        <taxon>BOP clade</taxon>
        <taxon>Oryzoideae</taxon>
        <taxon>Oryzeae</taxon>
        <taxon>Oryzinae</taxon>
        <taxon>Oryza</taxon>
    </lineage>
</organism>
<feature type="compositionally biased region" description="Basic and acidic residues" evidence="1">
    <location>
        <begin position="171"/>
        <end position="183"/>
    </location>
</feature>
<proteinExistence type="predicted"/>
<feature type="region of interest" description="Disordered" evidence="1">
    <location>
        <begin position="1"/>
        <end position="48"/>
    </location>
</feature>
<feature type="compositionally biased region" description="Low complexity" evidence="1">
    <location>
        <begin position="1"/>
        <end position="13"/>
    </location>
</feature>
<evidence type="ECO:0000256" key="1">
    <source>
        <dbReference type="SAM" id="MobiDB-lite"/>
    </source>
</evidence>
<sequence length="183" mass="19376">MPTSAPSHSHAPRSPLPWTSPPPASSPAAPTVAPLGSATNTTTATTRSWHASGNTNAAIVVIGMTNGCKNMVTCTEDGNVSIWDLASGLLAASFWIGGGAVTDATVLKKSAAAVTRDRNDGAGFTFRGGEDWRGREGRSDRVSLLARVGRRPGPRMPSPLAPRLHPRRWRERGEEGREGEREN</sequence>
<feature type="compositionally biased region" description="Low complexity" evidence="1">
    <location>
        <begin position="26"/>
        <end position="46"/>
    </location>
</feature>
<protein>
    <submittedName>
        <fullName evidence="2">Uncharacterized protein</fullName>
    </submittedName>
</protein>
<dbReference type="AlphaFoldDB" id="J3LCZ5"/>
<evidence type="ECO:0000313" key="2">
    <source>
        <dbReference type="EnsemblPlants" id="OB02G25120.1"/>
    </source>
</evidence>
<reference evidence="2" key="1">
    <citation type="submission" date="2013-04" db="UniProtKB">
        <authorList>
            <consortium name="EnsemblPlants"/>
        </authorList>
    </citation>
    <scope>IDENTIFICATION</scope>
</reference>